<protein>
    <submittedName>
        <fullName evidence="1">ATPase</fullName>
    </submittedName>
</protein>
<evidence type="ECO:0000313" key="1">
    <source>
        <dbReference type="EMBL" id="AIK97191.1"/>
    </source>
</evidence>
<dbReference type="SUPFAM" id="SSF52540">
    <property type="entry name" value="P-loop containing nucleoside triphosphate hydrolases"/>
    <property type="match status" value="1"/>
</dbReference>
<sequence>MSVETKPYIIVLGNEKGGTGKSTVTMHVITALLWKGYKVGSIDVDARQGTLSRYVENRQHRVQQSGLALPLPTHIAVFRSNLESATAARQEEEMQFTQALEQLHDCHFIVIDTPGSDTHLSRLAHSYANTLITPLNDSFIDLDMLVRLAPDSLDILRPSTYAEMVWDQKKQRAMRDGGKIDWIVLRNRLASIHSRNREEMERVLGALSKRIGFRLLPGFGERVIFRELFLNGLTLLDMRETGTPMTLSHVAAKQELTDLLDRLNLPPALRDQAVA</sequence>
<dbReference type="EMBL" id="CP008941">
    <property type="protein sequence ID" value="AIK97191.1"/>
    <property type="molecule type" value="Genomic_DNA"/>
</dbReference>
<organism evidence="1 2">
    <name type="scientific">Candidatus Odyssella acanthamoebae</name>
    <dbReference type="NCBI Taxonomy" id="91604"/>
    <lineage>
        <taxon>Bacteria</taxon>
        <taxon>Pseudomonadati</taxon>
        <taxon>Pseudomonadota</taxon>
        <taxon>Alphaproteobacteria</taxon>
        <taxon>Holosporales</taxon>
        <taxon>Candidatus Paracaedibacteraceae</taxon>
        <taxon>Candidatus Odyssella</taxon>
    </lineage>
</organism>
<dbReference type="AlphaFoldDB" id="A0A077AX65"/>
<dbReference type="eggNOG" id="COG1192">
    <property type="taxonomic scope" value="Bacteria"/>
</dbReference>
<reference evidence="1 2" key="1">
    <citation type="submission" date="2014-07" db="EMBL/GenBank/DDBJ databases">
        <title>Comparative genomic insights into amoeba endosymbionts belonging to the families of Holosporaceae and Candidatus Midichloriaceae within Rickettsiales.</title>
        <authorList>
            <person name="Wang Z."/>
            <person name="Wu M."/>
        </authorList>
    </citation>
    <scope>NUCLEOTIDE SEQUENCE [LARGE SCALE GENOMIC DNA]</scope>
    <source>
        <strain evidence="1">PRA3</strain>
    </source>
</reference>
<evidence type="ECO:0000313" key="2">
    <source>
        <dbReference type="Proteomes" id="UP000028926"/>
    </source>
</evidence>
<dbReference type="OrthoDB" id="13869at2"/>
<name>A0A077AX65_9PROT</name>
<dbReference type="CDD" id="cd02042">
    <property type="entry name" value="ParAB_family"/>
    <property type="match status" value="1"/>
</dbReference>
<dbReference type="InterPro" id="IPR050678">
    <property type="entry name" value="DNA_Partitioning_ATPase"/>
</dbReference>
<dbReference type="KEGG" id="paca:ID47_11315"/>
<dbReference type="HOGENOM" id="CLU_080923_0_0_5"/>
<dbReference type="InterPro" id="IPR015223">
    <property type="entry name" value="MipZ"/>
</dbReference>
<keyword evidence="2" id="KW-1185">Reference proteome</keyword>
<dbReference type="STRING" id="91604.ID47_11315"/>
<dbReference type="PANTHER" id="PTHR13696:SF96">
    <property type="entry name" value="COBQ_COBB_MIND_PARA NUCLEOTIDE BINDING DOMAIN-CONTAINING PROTEIN"/>
    <property type="match status" value="1"/>
</dbReference>
<gene>
    <name evidence="1" type="ORF">ID47_11315</name>
</gene>
<accession>A0A077AX65</accession>
<dbReference type="RefSeq" id="WP_038466424.1">
    <property type="nucleotide sequence ID" value="NZ_CP008941.1"/>
</dbReference>
<dbReference type="PANTHER" id="PTHR13696">
    <property type="entry name" value="P-LOOP CONTAINING NUCLEOSIDE TRIPHOSPHATE HYDROLASE"/>
    <property type="match status" value="1"/>
</dbReference>
<dbReference type="Proteomes" id="UP000028926">
    <property type="component" value="Chromosome"/>
</dbReference>
<dbReference type="Pfam" id="PF09140">
    <property type="entry name" value="MipZ"/>
    <property type="match status" value="1"/>
</dbReference>
<dbReference type="Gene3D" id="3.40.50.300">
    <property type="entry name" value="P-loop containing nucleotide triphosphate hydrolases"/>
    <property type="match status" value="1"/>
</dbReference>
<proteinExistence type="predicted"/>
<dbReference type="InterPro" id="IPR027417">
    <property type="entry name" value="P-loop_NTPase"/>
</dbReference>